<dbReference type="Proteomes" id="UP001448858">
    <property type="component" value="Chromosome"/>
</dbReference>
<dbReference type="Gene3D" id="3.90.1750.20">
    <property type="entry name" value="Putative Large Serine Recombinase, Chain B, Domain 2"/>
    <property type="match status" value="1"/>
</dbReference>
<dbReference type="CDD" id="cd00338">
    <property type="entry name" value="Ser_Recombinase"/>
    <property type="match status" value="1"/>
</dbReference>
<evidence type="ECO:0000259" key="8">
    <source>
        <dbReference type="PROSITE" id="PS51737"/>
    </source>
</evidence>
<dbReference type="Gene3D" id="3.40.50.1390">
    <property type="entry name" value="Resolvase, N-terminal catalytic domain"/>
    <property type="match status" value="1"/>
</dbReference>
<dbReference type="Pfam" id="PF07508">
    <property type="entry name" value="Recombinase"/>
    <property type="match status" value="1"/>
</dbReference>
<dbReference type="PROSITE" id="PS51736">
    <property type="entry name" value="RECOMBINASES_3"/>
    <property type="match status" value="1"/>
</dbReference>
<evidence type="ECO:0000313" key="10">
    <source>
        <dbReference type="Proteomes" id="UP001448858"/>
    </source>
</evidence>
<feature type="region of interest" description="Disordered" evidence="6">
    <location>
        <begin position="579"/>
        <end position="607"/>
    </location>
</feature>
<dbReference type="InterPro" id="IPR006118">
    <property type="entry name" value="Recombinase_CS"/>
</dbReference>
<keyword evidence="5" id="KW-0175">Coiled coil</keyword>
<reference evidence="9 10" key="1">
    <citation type="submission" date="2024-04" db="EMBL/GenBank/DDBJ databases">
        <title>Arthrobacter sp. from Plains bison fecal sample.</title>
        <authorList>
            <person name="Ruzzini A."/>
        </authorList>
    </citation>
    <scope>NUCLEOTIDE SEQUENCE [LARGE SCALE GENOMIC DNA]</scope>
    <source>
        <strain evidence="9 10">EINP1</strain>
    </source>
</reference>
<dbReference type="PANTHER" id="PTHR30461:SF2">
    <property type="entry name" value="SERINE RECOMBINASE PINE-RELATED"/>
    <property type="match status" value="1"/>
</dbReference>
<evidence type="ECO:0000256" key="6">
    <source>
        <dbReference type="SAM" id="MobiDB-lite"/>
    </source>
</evidence>
<dbReference type="InterPro" id="IPR050639">
    <property type="entry name" value="SSR_resolvase"/>
</dbReference>
<dbReference type="InterPro" id="IPR011109">
    <property type="entry name" value="DNA_bind_recombinase_dom"/>
</dbReference>
<dbReference type="PANTHER" id="PTHR30461">
    <property type="entry name" value="DNA-INVERTASE FROM LAMBDOID PROPHAGE"/>
    <property type="match status" value="1"/>
</dbReference>
<feature type="active site" description="O-(5'-phospho-DNA)-serine intermediate" evidence="4">
    <location>
        <position position="18"/>
    </location>
</feature>
<evidence type="ECO:0000313" key="9">
    <source>
        <dbReference type="EMBL" id="WZP16039.1"/>
    </source>
</evidence>
<protein>
    <submittedName>
        <fullName evidence="9">Recombinase family protein</fullName>
    </submittedName>
</protein>
<evidence type="ECO:0000256" key="1">
    <source>
        <dbReference type="ARBA" id="ARBA00022908"/>
    </source>
</evidence>
<feature type="region of interest" description="Disordered" evidence="6">
    <location>
        <begin position="249"/>
        <end position="278"/>
    </location>
</feature>
<evidence type="ECO:0000256" key="5">
    <source>
        <dbReference type="SAM" id="Coils"/>
    </source>
</evidence>
<dbReference type="SUPFAM" id="SSF53041">
    <property type="entry name" value="Resolvase-like"/>
    <property type="match status" value="1"/>
</dbReference>
<keyword evidence="1" id="KW-0229">DNA integration</keyword>
<organism evidence="9 10">
    <name type="scientific">Arthrobacter citreus</name>
    <dbReference type="NCBI Taxonomy" id="1670"/>
    <lineage>
        <taxon>Bacteria</taxon>
        <taxon>Bacillati</taxon>
        <taxon>Actinomycetota</taxon>
        <taxon>Actinomycetes</taxon>
        <taxon>Micrococcales</taxon>
        <taxon>Micrococcaceae</taxon>
        <taxon>Arthrobacter</taxon>
    </lineage>
</organism>
<evidence type="ECO:0000259" key="7">
    <source>
        <dbReference type="PROSITE" id="PS51736"/>
    </source>
</evidence>
<dbReference type="EMBL" id="CP151657">
    <property type="protein sequence ID" value="WZP16039.1"/>
    <property type="molecule type" value="Genomic_DNA"/>
</dbReference>
<evidence type="ECO:0000256" key="2">
    <source>
        <dbReference type="ARBA" id="ARBA00023125"/>
    </source>
</evidence>
<dbReference type="InterPro" id="IPR006119">
    <property type="entry name" value="Resolv_N"/>
</dbReference>
<dbReference type="InterPro" id="IPR036162">
    <property type="entry name" value="Resolvase-like_N_sf"/>
</dbReference>
<dbReference type="SMART" id="SM00857">
    <property type="entry name" value="Resolvase"/>
    <property type="match status" value="1"/>
</dbReference>
<dbReference type="RefSeq" id="WP_342023685.1">
    <property type="nucleotide sequence ID" value="NZ_CP151657.1"/>
</dbReference>
<feature type="domain" description="Recombinase" evidence="8">
    <location>
        <begin position="165"/>
        <end position="306"/>
    </location>
</feature>
<accession>A0ABZ2ZV74</accession>
<keyword evidence="2" id="KW-0238">DNA-binding</keyword>
<feature type="coiled-coil region" evidence="5">
    <location>
        <begin position="409"/>
        <end position="484"/>
    </location>
</feature>
<dbReference type="PROSITE" id="PS51737">
    <property type="entry name" value="RECOMBINASE_DNA_BIND"/>
    <property type="match status" value="1"/>
</dbReference>
<keyword evidence="3" id="KW-0233">DNA recombination</keyword>
<dbReference type="Pfam" id="PF00239">
    <property type="entry name" value="Resolvase"/>
    <property type="match status" value="1"/>
</dbReference>
<gene>
    <name evidence="9" type="ORF">AAE021_00130</name>
</gene>
<name>A0ABZ2ZV74_9MICC</name>
<dbReference type="PROSITE" id="PS00397">
    <property type="entry name" value="RECOMBINASES_1"/>
    <property type="match status" value="1"/>
</dbReference>
<feature type="domain" description="Resolvase/invertase-type recombinase catalytic" evidence="7">
    <location>
        <begin position="10"/>
        <end position="157"/>
    </location>
</feature>
<dbReference type="InterPro" id="IPR025827">
    <property type="entry name" value="Zn_ribbon_recom_dom"/>
</dbReference>
<feature type="compositionally biased region" description="Basic residues" evidence="6">
    <location>
        <begin position="586"/>
        <end position="597"/>
    </location>
</feature>
<evidence type="ECO:0000256" key="4">
    <source>
        <dbReference type="PROSITE-ProRule" id="PRU10137"/>
    </source>
</evidence>
<evidence type="ECO:0000256" key="3">
    <source>
        <dbReference type="ARBA" id="ARBA00023172"/>
    </source>
</evidence>
<keyword evidence="10" id="KW-1185">Reference proteome</keyword>
<feature type="compositionally biased region" description="Basic and acidic residues" evidence="6">
    <location>
        <begin position="260"/>
        <end position="269"/>
    </location>
</feature>
<dbReference type="Pfam" id="PF13408">
    <property type="entry name" value="Zn_ribbon_recom"/>
    <property type="match status" value="1"/>
</dbReference>
<dbReference type="InterPro" id="IPR038109">
    <property type="entry name" value="DNA_bind_recomb_sf"/>
</dbReference>
<proteinExistence type="predicted"/>
<sequence length="670" mass="74223">MNQPQVKRPRAAYYLRVSTARQVDGTSLDTQQAWCLAHIESNGWEDTGGYIDAGASGASNTRPEWVRLLNDAREGKIDVVLVFDLDRFTRDMLHGLQATRDLRDLGIKLIDAKDPATDVASADQQLMTGFRLLIAQEERRKIAERTIRGQRAKLEQGLWPGGQPSYGWKLAGSRRTAHPVPDVAERETLRLMYDWLVRDGLSVGQISDQLNDAGIKSRNAGQSKHGGKWGHVVVRRILSNPTLHTASFVWGEPKGGSTDSRSHKTKVDRNGQPLHGKPRIIEMGNPVFSRGEFRAMHRALARHPRTGTVAAKQVRQMLSTKLYGSCGKHYIGVQIKGKDYDVYRCSGRRYRGQGAQRCQCKQVNAQKLDSRVWAEVESLLSDPGRLTAMARQWLELDDEPDAASGETVARSLTDQVRKLERALERAKDAFLMEDDPEDARLRVERFRGELQEAQRKLLAVQSLRQDALAKAERLTDLAKLAERARGRLSSMDPDQRREVLDLLGVSVVMQDVVESVPLVLTVHGQVDPRMFVSEPEQASNPEHGEQGGNGVFRGCHPRFPVGEAVPQPVHPAALRCRAGAGERHGRGSRRAEHRHRGVPQGSRRDFPARMTPAGASCECGPFFGAESRRPGKAAAALGGSYGSAQDRHGFPPGVDWLICTASSAVFRSCN</sequence>